<feature type="compositionally biased region" description="Low complexity" evidence="1">
    <location>
        <begin position="956"/>
        <end position="973"/>
    </location>
</feature>
<dbReference type="InterPro" id="IPR012931">
    <property type="entry name" value="TraG_N_Proteobacteria"/>
</dbReference>
<feature type="region of interest" description="Disordered" evidence="1">
    <location>
        <begin position="817"/>
        <end position="1049"/>
    </location>
</feature>
<proteinExistence type="predicted"/>
<feature type="domain" description="TraG N-terminal Proteobacteria" evidence="3">
    <location>
        <begin position="6"/>
        <end position="456"/>
    </location>
</feature>
<keyword evidence="2" id="KW-1133">Transmembrane helix</keyword>
<feature type="transmembrane region" description="Helical" evidence="2">
    <location>
        <begin position="62"/>
        <end position="80"/>
    </location>
</feature>
<dbReference type="RefSeq" id="WP_109154752.1">
    <property type="nucleotide sequence ID" value="NZ_BSOV01000001.1"/>
</dbReference>
<keyword evidence="5" id="KW-1185">Reference proteome</keyword>
<dbReference type="EMBL" id="CP054622">
    <property type="protein sequence ID" value="QKS54683.1"/>
    <property type="molecule type" value="Genomic_DNA"/>
</dbReference>
<evidence type="ECO:0000259" key="3">
    <source>
        <dbReference type="Pfam" id="PF07916"/>
    </source>
</evidence>
<evidence type="ECO:0000313" key="5">
    <source>
        <dbReference type="Proteomes" id="UP000509702"/>
    </source>
</evidence>
<feature type="transmembrane region" description="Helical" evidence="2">
    <location>
        <begin position="37"/>
        <end position="56"/>
    </location>
</feature>
<dbReference type="Pfam" id="PF07916">
    <property type="entry name" value="TraG_N"/>
    <property type="match status" value="1"/>
</dbReference>
<keyword evidence="4" id="KW-0614">Plasmid</keyword>
<protein>
    <submittedName>
        <fullName evidence="4">Conjugal transfer protein TraG N-terminal domain-containing protein</fullName>
    </submittedName>
</protein>
<feature type="compositionally biased region" description="Basic and acidic residues" evidence="1">
    <location>
        <begin position="866"/>
        <end position="917"/>
    </location>
</feature>
<keyword evidence="2" id="KW-0472">Membrane</keyword>
<feature type="compositionally biased region" description="Polar residues" evidence="1">
    <location>
        <begin position="976"/>
        <end position="991"/>
    </location>
</feature>
<organism evidence="4 5">
    <name type="scientific">Azospirillum oryzae</name>
    <dbReference type="NCBI Taxonomy" id="286727"/>
    <lineage>
        <taxon>Bacteria</taxon>
        <taxon>Pseudomonadati</taxon>
        <taxon>Pseudomonadota</taxon>
        <taxon>Alphaproteobacteria</taxon>
        <taxon>Rhodospirillales</taxon>
        <taxon>Azospirillaceae</taxon>
        <taxon>Azospirillum</taxon>
    </lineage>
</organism>
<name>A0A6N1ATS6_9PROT</name>
<sequence>MWNINSIGDSAFLAEILNAVAMIVGTGEFYAVAQIGLLLGALLVCFQAVAAGARAIDWQKVFLGWVVFSLLFGPSTTVVVTDAYTGQVRPVANVPVGVAAGGSLISEIGYQLTVLFEQGFSMPAMTQHGYGSSLEVMKKVRIHSGDPLMLGPANRFAGGSSNFERSWTEYIQRCTMTGLSSGAIDPHTIYNSAELVSALKFDSRIWMAELWLGSSGSQNYDCTDGHAQLAAITPVVVQKYLAEVLPPVLNVPASDVPAKIGDALLALGVTAISPTQFVTTSILQPIFERAAVARSEEDRAFSYAKMIEDAKNQRAMSWMGEASMFRSIVRPMLTFLEGFTYAVTPIMGFLVVLGPLGISIAGKYILTLLWIQLWMPVLAIVNLFIHMSLTGRLGGLEDSGFSLGSMNGLLAADGALQKWISTGEMLASSVPALTLMLIYGGSVAATHLAGRLQGGDFIKEDKVARDTFNATPKYQMAPSYTGDPSRVTMASGADQMLTSFNVGSLAQSAESSTKSVADAKTHTFASNLASTVGTQAVQQYQTGHSEMFKSGSAFQGSKTYELVSSAMKGVSDKFARGDETKTQLINSAALEYGLTGNISAGVQAKLGEAFGGSVKGGAEAGVAVGAGGKVTDQMSAAAGHSAVSQIEAAIKSQFGRNDKLSGTLTDTAMRESANTTQNSFTSSLSESQQKTLSESAQQALTAQETYQRADSLARSFGTSQTLSAGQAVNAVNQQHGGRERLESELERRNLTGARDALIRMDERTGGAITKAFANKEDAITYAGLMTLNNQNKMPGASSTSSAEVTERKAALLGLLSGATNHNSGPVGDPARNSHLGGDAAGMPQPRAEVESVVGSKPIPAFSQVNDRGEPKMPERSDLQTRFAASEERHKVEFEDDPLRKGTENLHGKLRDRVREDQDPGQNRFNGSSAARGAFEVFQHDPGQMTGIDVEPKSRQAPAADSLPAAPGAALPLAQGNEAQSITPGASVTAPTQAPPADNLPPAPGNVTASAQGSRSYPVDAVDTTPARKPGADGATASKPPGVLAQGRGN</sequence>
<feature type="region of interest" description="Disordered" evidence="1">
    <location>
        <begin position="671"/>
        <end position="696"/>
    </location>
</feature>
<evidence type="ECO:0000313" key="4">
    <source>
        <dbReference type="EMBL" id="QKS54683.1"/>
    </source>
</evidence>
<gene>
    <name evidence="4" type="ORF">HUE56_29725</name>
</gene>
<dbReference type="Proteomes" id="UP000509702">
    <property type="component" value="Plasmid unnamed7"/>
</dbReference>
<dbReference type="AlphaFoldDB" id="A0A6N1ATS6"/>
<accession>A0A6N1ATS6</accession>
<evidence type="ECO:0000256" key="2">
    <source>
        <dbReference type="SAM" id="Phobius"/>
    </source>
</evidence>
<feature type="transmembrane region" description="Helical" evidence="2">
    <location>
        <begin position="364"/>
        <end position="385"/>
    </location>
</feature>
<keyword evidence="2" id="KW-0812">Transmembrane</keyword>
<evidence type="ECO:0000256" key="1">
    <source>
        <dbReference type="SAM" id="MobiDB-lite"/>
    </source>
</evidence>
<feature type="compositionally biased region" description="Polar residues" evidence="1">
    <location>
        <begin position="919"/>
        <end position="928"/>
    </location>
</feature>
<geneLocation type="plasmid" evidence="4 5">
    <name>unnamed7</name>
</geneLocation>
<reference evidence="4 5" key="1">
    <citation type="submission" date="2020-06" db="EMBL/GenBank/DDBJ databases">
        <title>Complete genome of Azosprillum oryzae KACC14407.</title>
        <authorList>
            <person name="Kim M."/>
            <person name="Park Y.-J."/>
            <person name="Shin J.-H."/>
        </authorList>
    </citation>
    <scope>NUCLEOTIDE SEQUENCE [LARGE SCALE GENOMIC DNA]</scope>
    <source>
        <strain evidence="4 5">KACC 14407</strain>
        <plasmid evidence="4 5">unnamed7</plasmid>
    </source>
</reference>
<dbReference type="KEGG" id="aoz:HUE56_29725"/>
<dbReference type="OrthoDB" id="7413598at2"/>
<feature type="transmembrane region" description="Helical" evidence="2">
    <location>
        <begin position="333"/>
        <end position="358"/>
    </location>
</feature>